<dbReference type="Gene3D" id="1.10.10.820">
    <property type="match status" value="1"/>
</dbReference>
<dbReference type="SUPFAM" id="SSF52540">
    <property type="entry name" value="P-loop containing nucleoside triphosphate hydrolases"/>
    <property type="match status" value="1"/>
</dbReference>
<dbReference type="InterPro" id="IPR036961">
    <property type="entry name" value="Kinesin_motor_dom_sf"/>
</dbReference>
<dbReference type="GO" id="GO:0016020">
    <property type="term" value="C:membrane"/>
    <property type="evidence" value="ECO:0007669"/>
    <property type="project" value="TreeGrafter"/>
</dbReference>
<evidence type="ECO:0000256" key="4">
    <source>
        <dbReference type="ARBA" id="ARBA00023175"/>
    </source>
</evidence>
<dbReference type="AlphaFoldDB" id="X6LK71"/>
<dbReference type="InterPro" id="IPR027417">
    <property type="entry name" value="P-loop_NTPase"/>
</dbReference>
<comment type="caution">
    <text evidence="6">Lacks conserved residue(s) required for the propagation of feature annotation.</text>
</comment>
<dbReference type="InterPro" id="IPR001609">
    <property type="entry name" value="Myosin_head_motor_dom-like"/>
</dbReference>
<feature type="region of interest" description="Disordered" evidence="7">
    <location>
        <begin position="429"/>
        <end position="458"/>
    </location>
</feature>
<keyword evidence="10" id="KW-1185">Reference proteome</keyword>
<sequence>MILCVCVQTETTKLLMRYLAMTAPSTSMETSIVEQQIIAASPLLEAYGNAKTVMNNNSSRFGKFTKLLYNVPDKAKEGHILGSYLETYLLEKSRVVFQANNERNYHIFYFLHKGIRLITYVFFIYLQCQYDCIVCVCVAQFAKRIFSSFSFRIGLTPEQMKSLHLTSSKDFWYTKQGNADEIAGVSDKERYDELAESMKLMRIDSEMMGLWAITAGVLNMGNIEFKKEGDGFASVKNPDVVKKVADLWGVSDKALAERLTTATMVVMKKNITKKVNFDEATTNRDSISKGFYEQSFLYLCERINAELFQMGETDNEDEEPNIESHLFIGILDVFGFENFYINSLEQFCINFTNEKLQQFFNFHIIRSEQEEYIKESVFWTPLHIPDNTAYIEMVEDAAKGFFVLLDSACKAPQPSVEAWMQEFMKTHGKNPTVRTATQPGSGNARGAPKKSKKKGGPKEKFTGFMLIHFADNVTYDSTNFLVKNNEAVHPDTAKMLAKSTNPLVQHVSQIGVGEVSHLNKQNFFKIYLFIYLIALDRLEETKTKRIFKKKMFDID</sequence>
<gene>
    <name evidence="9" type="ORF">RFI_35091</name>
</gene>
<dbReference type="Proteomes" id="UP000023152">
    <property type="component" value="Unassembled WGS sequence"/>
</dbReference>
<dbReference type="GO" id="GO:0016459">
    <property type="term" value="C:myosin complex"/>
    <property type="evidence" value="ECO:0007669"/>
    <property type="project" value="UniProtKB-KW"/>
</dbReference>
<dbReference type="Gene3D" id="3.40.850.10">
    <property type="entry name" value="Kinesin motor domain"/>
    <property type="match status" value="1"/>
</dbReference>
<dbReference type="GO" id="GO:0005524">
    <property type="term" value="F:ATP binding"/>
    <property type="evidence" value="ECO:0007669"/>
    <property type="project" value="UniProtKB-KW"/>
</dbReference>
<dbReference type="PANTHER" id="PTHR13140:SF706">
    <property type="entry name" value="DILUTE CLASS UNCONVENTIONAL MYOSIN, ISOFORM C"/>
    <property type="match status" value="1"/>
</dbReference>
<evidence type="ECO:0000256" key="6">
    <source>
        <dbReference type="PROSITE-ProRule" id="PRU00782"/>
    </source>
</evidence>
<dbReference type="SMART" id="SM00242">
    <property type="entry name" value="MYSc"/>
    <property type="match status" value="1"/>
</dbReference>
<reference evidence="9 10" key="1">
    <citation type="journal article" date="2013" name="Curr. Biol.">
        <title>The Genome of the Foraminiferan Reticulomyxa filosa.</title>
        <authorList>
            <person name="Glockner G."/>
            <person name="Hulsmann N."/>
            <person name="Schleicher M."/>
            <person name="Noegel A.A."/>
            <person name="Eichinger L."/>
            <person name="Gallinger C."/>
            <person name="Pawlowski J."/>
            <person name="Sierra R."/>
            <person name="Euteneuer U."/>
            <person name="Pillet L."/>
            <person name="Moustafa A."/>
            <person name="Platzer M."/>
            <person name="Groth M."/>
            <person name="Szafranski K."/>
            <person name="Schliwa M."/>
        </authorList>
    </citation>
    <scope>NUCLEOTIDE SEQUENCE [LARGE SCALE GENOMIC DNA]</scope>
</reference>
<dbReference type="GO" id="GO:0000146">
    <property type="term" value="F:microfilament motor activity"/>
    <property type="evidence" value="ECO:0007669"/>
    <property type="project" value="TreeGrafter"/>
</dbReference>
<dbReference type="GO" id="GO:0007015">
    <property type="term" value="P:actin filament organization"/>
    <property type="evidence" value="ECO:0007669"/>
    <property type="project" value="TreeGrafter"/>
</dbReference>
<organism evidence="9 10">
    <name type="scientific">Reticulomyxa filosa</name>
    <dbReference type="NCBI Taxonomy" id="46433"/>
    <lineage>
        <taxon>Eukaryota</taxon>
        <taxon>Sar</taxon>
        <taxon>Rhizaria</taxon>
        <taxon>Retaria</taxon>
        <taxon>Foraminifera</taxon>
        <taxon>Monothalamids</taxon>
        <taxon>Reticulomyxidae</taxon>
        <taxon>Reticulomyxa</taxon>
    </lineage>
</organism>
<keyword evidence="3 6" id="KW-0518">Myosin</keyword>
<dbReference type="Pfam" id="PF00063">
    <property type="entry name" value="Myosin_head"/>
    <property type="match status" value="2"/>
</dbReference>
<name>X6LK71_RETFI</name>
<evidence type="ECO:0000313" key="10">
    <source>
        <dbReference type="Proteomes" id="UP000023152"/>
    </source>
</evidence>
<proteinExistence type="inferred from homology"/>
<comment type="similarity">
    <text evidence="6">Belongs to the TRAFAC class myosin-kinesin ATPase superfamily. Myosin family.</text>
</comment>
<dbReference type="Gene3D" id="1.20.120.720">
    <property type="entry name" value="Myosin VI head, motor domain, U50 subdomain"/>
    <property type="match status" value="1"/>
</dbReference>
<feature type="domain" description="Myosin motor" evidence="8">
    <location>
        <begin position="1"/>
        <end position="555"/>
    </location>
</feature>
<dbReference type="GO" id="GO:0005737">
    <property type="term" value="C:cytoplasm"/>
    <property type="evidence" value="ECO:0007669"/>
    <property type="project" value="TreeGrafter"/>
</dbReference>
<keyword evidence="2" id="KW-0067">ATP-binding</keyword>
<dbReference type="EMBL" id="ASPP01036019">
    <property type="protein sequence ID" value="ETO02343.1"/>
    <property type="molecule type" value="Genomic_DNA"/>
</dbReference>
<accession>X6LK71</accession>
<dbReference type="PROSITE" id="PS51456">
    <property type="entry name" value="MYOSIN_MOTOR"/>
    <property type="match status" value="1"/>
</dbReference>
<keyword evidence="5 6" id="KW-0009">Actin-binding</keyword>
<evidence type="ECO:0000256" key="3">
    <source>
        <dbReference type="ARBA" id="ARBA00023123"/>
    </source>
</evidence>
<feature type="compositionally biased region" description="Polar residues" evidence="7">
    <location>
        <begin position="432"/>
        <end position="441"/>
    </location>
</feature>
<evidence type="ECO:0000256" key="1">
    <source>
        <dbReference type="ARBA" id="ARBA00022741"/>
    </source>
</evidence>
<evidence type="ECO:0000313" key="9">
    <source>
        <dbReference type="EMBL" id="ETO02343.1"/>
    </source>
</evidence>
<dbReference type="Gene3D" id="1.20.58.530">
    <property type="match status" value="1"/>
</dbReference>
<dbReference type="PANTHER" id="PTHR13140">
    <property type="entry name" value="MYOSIN"/>
    <property type="match status" value="1"/>
</dbReference>
<evidence type="ECO:0000256" key="2">
    <source>
        <dbReference type="ARBA" id="ARBA00022840"/>
    </source>
</evidence>
<evidence type="ECO:0000256" key="5">
    <source>
        <dbReference type="ARBA" id="ARBA00023203"/>
    </source>
</evidence>
<dbReference type="PRINTS" id="PR00193">
    <property type="entry name" value="MYOSINHEAVY"/>
</dbReference>
<keyword evidence="1" id="KW-0547">Nucleotide-binding</keyword>
<dbReference type="GO" id="GO:0051015">
    <property type="term" value="F:actin filament binding"/>
    <property type="evidence" value="ECO:0007669"/>
    <property type="project" value="TreeGrafter"/>
</dbReference>
<keyword evidence="4" id="KW-0505">Motor protein</keyword>
<dbReference type="CDD" id="cd00124">
    <property type="entry name" value="MYSc"/>
    <property type="match status" value="1"/>
</dbReference>
<dbReference type="OMA" id="XSADIET"/>
<evidence type="ECO:0000256" key="7">
    <source>
        <dbReference type="SAM" id="MobiDB-lite"/>
    </source>
</evidence>
<comment type="caution">
    <text evidence="9">The sequence shown here is derived from an EMBL/GenBank/DDBJ whole genome shotgun (WGS) entry which is preliminary data.</text>
</comment>
<evidence type="ECO:0000259" key="8">
    <source>
        <dbReference type="PROSITE" id="PS51456"/>
    </source>
</evidence>
<dbReference type="OrthoDB" id="6108017at2759"/>
<protein>
    <recommendedName>
        <fullName evidence="8">Myosin motor domain-containing protein</fullName>
    </recommendedName>
</protein>